<feature type="transmembrane region" description="Helical" evidence="1">
    <location>
        <begin position="130"/>
        <end position="156"/>
    </location>
</feature>
<dbReference type="PANTHER" id="PTHR40044">
    <property type="entry name" value="INTEGRAL MEMBRANE PROTEIN-RELATED"/>
    <property type="match status" value="1"/>
</dbReference>
<comment type="caution">
    <text evidence="2">The sequence shown here is derived from an EMBL/GenBank/DDBJ whole genome shotgun (WGS) entry which is preliminary data.</text>
</comment>
<feature type="transmembrane region" description="Helical" evidence="1">
    <location>
        <begin position="74"/>
        <end position="91"/>
    </location>
</feature>
<dbReference type="PANTHER" id="PTHR40044:SF1">
    <property type="entry name" value="INTEGRAL MEMBRANE PROTEIN"/>
    <property type="match status" value="1"/>
</dbReference>
<dbReference type="InterPro" id="IPR010387">
    <property type="entry name" value="QueT"/>
</dbReference>
<dbReference type="AlphaFoldDB" id="A0A9D1UMS3"/>
<keyword evidence="1" id="KW-0472">Membrane</keyword>
<evidence type="ECO:0000313" key="3">
    <source>
        <dbReference type="Proteomes" id="UP000824192"/>
    </source>
</evidence>
<accession>A0A9D1UMS3</accession>
<keyword evidence="1" id="KW-0812">Transmembrane</keyword>
<dbReference type="EMBL" id="DXGA01000068">
    <property type="protein sequence ID" value="HIW93507.1"/>
    <property type="molecule type" value="Genomic_DNA"/>
</dbReference>
<reference evidence="2" key="1">
    <citation type="journal article" date="2021" name="PeerJ">
        <title>Extensive microbial diversity within the chicken gut microbiome revealed by metagenomics and culture.</title>
        <authorList>
            <person name="Gilroy R."/>
            <person name="Ravi A."/>
            <person name="Getino M."/>
            <person name="Pursley I."/>
            <person name="Horton D.L."/>
            <person name="Alikhan N.F."/>
            <person name="Baker D."/>
            <person name="Gharbi K."/>
            <person name="Hall N."/>
            <person name="Watson M."/>
            <person name="Adriaenssens E.M."/>
            <person name="Foster-Nyarko E."/>
            <person name="Jarju S."/>
            <person name="Secka A."/>
            <person name="Antonio M."/>
            <person name="Oren A."/>
            <person name="Chaudhuri R.R."/>
            <person name="La Ragione R."/>
            <person name="Hildebrand F."/>
            <person name="Pallen M.J."/>
        </authorList>
    </citation>
    <scope>NUCLEOTIDE SEQUENCE</scope>
    <source>
        <strain evidence="2">ChiGjej6B6-1540</strain>
    </source>
</reference>
<dbReference type="Pfam" id="PF06177">
    <property type="entry name" value="QueT"/>
    <property type="match status" value="1"/>
</dbReference>
<proteinExistence type="predicted"/>
<keyword evidence="1" id="KW-1133">Transmembrane helix</keyword>
<evidence type="ECO:0000256" key="1">
    <source>
        <dbReference type="SAM" id="Phobius"/>
    </source>
</evidence>
<reference evidence="2" key="2">
    <citation type="submission" date="2021-04" db="EMBL/GenBank/DDBJ databases">
        <authorList>
            <person name="Gilroy R."/>
        </authorList>
    </citation>
    <scope>NUCLEOTIDE SEQUENCE</scope>
    <source>
        <strain evidence="2">ChiGjej6B6-1540</strain>
    </source>
</reference>
<gene>
    <name evidence="2" type="ORF">H9868_03100</name>
</gene>
<feature type="transmembrane region" description="Helical" evidence="1">
    <location>
        <begin position="12"/>
        <end position="33"/>
    </location>
</feature>
<feature type="transmembrane region" description="Helical" evidence="1">
    <location>
        <begin position="98"/>
        <end position="118"/>
    </location>
</feature>
<sequence>MKKLDVRQLTLSAMVAAIYFVLSYFGNIFGLTYGPVQCRFAEALCVLPFLFPSTIPGLFVGCLLTNLMSTVGPLDSVLGSLATLLGALLTAKMPNRYLAPLPPVICNGVIVGAMIAWYEVGFGPAFWGAFAFNGVSVAVGELLACYILGSILLYALPRVPYLRRMMPRMTQTSNA</sequence>
<feature type="transmembrane region" description="Helical" evidence="1">
    <location>
        <begin position="45"/>
        <end position="68"/>
    </location>
</feature>
<dbReference type="PIRSF" id="PIRSF031501">
    <property type="entry name" value="QueT"/>
    <property type="match status" value="1"/>
</dbReference>
<dbReference type="Proteomes" id="UP000824192">
    <property type="component" value="Unassembled WGS sequence"/>
</dbReference>
<organism evidence="2 3">
    <name type="scientific">Candidatus Flavonifractor merdipullorum</name>
    <dbReference type="NCBI Taxonomy" id="2838590"/>
    <lineage>
        <taxon>Bacteria</taxon>
        <taxon>Bacillati</taxon>
        <taxon>Bacillota</taxon>
        <taxon>Clostridia</taxon>
        <taxon>Eubacteriales</taxon>
        <taxon>Oscillospiraceae</taxon>
        <taxon>Flavonifractor</taxon>
    </lineage>
</organism>
<protein>
    <submittedName>
        <fullName evidence="2">QueT transporter family protein</fullName>
    </submittedName>
</protein>
<name>A0A9D1UMS3_9FIRM</name>
<evidence type="ECO:0000313" key="2">
    <source>
        <dbReference type="EMBL" id="HIW93507.1"/>
    </source>
</evidence>